<name>A0ABM5ENV0_9SAUR</name>
<feature type="transmembrane region" description="Helical" evidence="7">
    <location>
        <begin position="421"/>
        <end position="443"/>
    </location>
</feature>
<sequence>MRGLGTAGAGGARRAPRAGRGPAEVAGTRTGSLRAWWRRPGGETSGRPRDLRRRGCAGGGIPGAGWEQRLSPEGRHRGSPGGPGRGPARRETLSLSLSLSLRSRDPPAAPRAPDTHPRPFPEQIPPPPPPPALSDSLPFLCRLAEYPVGGREGGTAPGGRAPIQAVSASGARPPARLPPSKALSLPPARAAPVRPPPEVEGVGAAPRGGGVEVPGPPAAFVPLLSLPRRPGKPGEGRGSRAPPGGREREAGAGRPRPPGGPLGEPHLPTLPRGCEFESRRHARFCLHPQMAQDLIDAHRPAAHHLLGISIGYFMHDFGDMICHQKVQQCWELLFHHSVVIVCFGFAFLVHRFVGFAMVALLVEINSVFLHLRTILLMAGLAHTTSYRLTSLVNLGTYVVFRITTLAWMTRWLVLNREQISAATYALSTVGMAIMTPMNIVLFYRLLRNDFLTVSHCQDK</sequence>
<dbReference type="PROSITE" id="PS50922">
    <property type="entry name" value="TLC"/>
    <property type="match status" value="1"/>
</dbReference>
<evidence type="ECO:0000313" key="10">
    <source>
        <dbReference type="RefSeq" id="XP_072834825.1"/>
    </source>
</evidence>
<evidence type="ECO:0000259" key="8">
    <source>
        <dbReference type="PROSITE" id="PS50922"/>
    </source>
</evidence>
<protein>
    <submittedName>
        <fullName evidence="10">TLC domain-containing protein 2 isoform X1</fullName>
    </submittedName>
</protein>
<accession>A0ABM5ENV0</accession>
<keyword evidence="3 7" id="KW-1133">Transmembrane helix</keyword>
<dbReference type="RefSeq" id="XP_072834825.1">
    <property type="nucleotide sequence ID" value="XM_072978724.1"/>
</dbReference>
<evidence type="ECO:0000256" key="2">
    <source>
        <dbReference type="ARBA" id="ARBA00022692"/>
    </source>
</evidence>
<dbReference type="PANTHER" id="PTHR13439:SF2">
    <property type="entry name" value="TLC DOMAIN-CONTAINING PROTEIN 2"/>
    <property type="match status" value="1"/>
</dbReference>
<gene>
    <name evidence="10" type="primary">TLCD2</name>
</gene>
<feature type="transmembrane region" description="Helical" evidence="7">
    <location>
        <begin position="394"/>
        <end position="414"/>
    </location>
</feature>
<dbReference type="InterPro" id="IPR006634">
    <property type="entry name" value="TLC-dom"/>
</dbReference>
<keyword evidence="2 5" id="KW-0812">Transmembrane</keyword>
<dbReference type="PANTHER" id="PTHR13439">
    <property type="entry name" value="CT120 PROTEIN"/>
    <property type="match status" value="1"/>
</dbReference>
<dbReference type="Pfam" id="PF03798">
    <property type="entry name" value="TRAM_LAG1_CLN8"/>
    <property type="match status" value="1"/>
</dbReference>
<evidence type="ECO:0000256" key="5">
    <source>
        <dbReference type="PROSITE-ProRule" id="PRU00205"/>
    </source>
</evidence>
<comment type="subcellular location">
    <subcellularLocation>
        <location evidence="1">Membrane</location>
        <topology evidence="1">Multi-pass membrane protein</topology>
    </subcellularLocation>
</comment>
<feature type="transmembrane region" description="Helical" evidence="7">
    <location>
        <begin position="338"/>
        <end position="362"/>
    </location>
</feature>
<evidence type="ECO:0000256" key="1">
    <source>
        <dbReference type="ARBA" id="ARBA00004141"/>
    </source>
</evidence>
<proteinExistence type="predicted"/>
<evidence type="ECO:0000256" key="7">
    <source>
        <dbReference type="SAM" id="Phobius"/>
    </source>
</evidence>
<evidence type="ECO:0000256" key="6">
    <source>
        <dbReference type="SAM" id="MobiDB-lite"/>
    </source>
</evidence>
<dbReference type="SMART" id="SM00724">
    <property type="entry name" value="TLC"/>
    <property type="match status" value="1"/>
</dbReference>
<dbReference type="GeneID" id="110084301"/>
<feature type="region of interest" description="Disordered" evidence="6">
    <location>
        <begin position="1"/>
        <end position="266"/>
    </location>
</feature>
<evidence type="ECO:0000313" key="9">
    <source>
        <dbReference type="Proteomes" id="UP001652642"/>
    </source>
</evidence>
<keyword evidence="4 5" id="KW-0472">Membrane</keyword>
<feature type="compositionally biased region" description="Pro residues" evidence="6">
    <location>
        <begin position="120"/>
        <end position="132"/>
    </location>
</feature>
<feature type="domain" description="TLC" evidence="8">
    <location>
        <begin position="252"/>
        <end position="454"/>
    </location>
</feature>
<keyword evidence="9" id="KW-1185">Reference proteome</keyword>
<dbReference type="Proteomes" id="UP001652642">
    <property type="component" value="Chromosome 7"/>
</dbReference>
<feature type="compositionally biased region" description="Gly residues" evidence="6">
    <location>
        <begin position="1"/>
        <end position="11"/>
    </location>
</feature>
<dbReference type="InterPro" id="IPR050846">
    <property type="entry name" value="TLCD"/>
</dbReference>
<reference evidence="10" key="1">
    <citation type="submission" date="2025-08" db="UniProtKB">
        <authorList>
            <consortium name="RefSeq"/>
        </authorList>
    </citation>
    <scope>IDENTIFICATION</scope>
</reference>
<evidence type="ECO:0000256" key="3">
    <source>
        <dbReference type="ARBA" id="ARBA00022989"/>
    </source>
</evidence>
<feature type="compositionally biased region" description="Low complexity" evidence="6">
    <location>
        <begin position="171"/>
        <end position="192"/>
    </location>
</feature>
<evidence type="ECO:0000256" key="4">
    <source>
        <dbReference type="ARBA" id="ARBA00023136"/>
    </source>
</evidence>
<organism evidence="9 10">
    <name type="scientific">Pogona vitticeps</name>
    <name type="common">central bearded dragon</name>
    <dbReference type="NCBI Taxonomy" id="103695"/>
    <lineage>
        <taxon>Eukaryota</taxon>
        <taxon>Metazoa</taxon>
        <taxon>Chordata</taxon>
        <taxon>Craniata</taxon>
        <taxon>Vertebrata</taxon>
        <taxon>Euteleostomi</taxon>
        <taxon>Lepidosauria</taxon>
        <taxon>Squamata</taxon>
        <taxon>Bifurcata</taxon>
        <taxon>Unidentata</taxon>
        <taxon>Episquamata</taxon>
        <taxon>Toxicofera</taxon>
        <taxon>Iguania</taxon>
        <taxon>Acrodonta</taxon>
        <taxon>Agamidae</taxon>
        <taxon>Amphibolurinae</taxon>
        <taxon>Pogona</taxon>
    </lineage>
</organism>
<feature type="compositionally biased region" description="Low complexity" evidence="6">
    <location>
        <begin position="18"/>
        <end position="27"/>
    </location>
</feature>